<evidence type="ECO:0000313" key="12">
    <source>
        <dbReference type="Proteomes" id="UP000758603"/>
    </source>
</evidence>
<evidence type="ECO:0000256" key="1">
    <source>
        <dbReference type="ARBA" id="ARBA00006499"/>
    </source>
</evidence>
<evidence type="ECO:0000256" key="5">
    <source>
        <dbReference type="ARBA" id="ARBA00022801"/>
    </source>
</evidence>
<keyword evidence="5" id="KW-0378">Hydrolase</keyword>
<dbReference type="GO" id="GO:0005737">
    <property type="term" value="C:cytoplasm"/>
    <property type="evidence" value="ECO:0007669"/>
    <property type="project" value="TreeGrafter"/>
</dbReference>
<evidence type="ECO:0000256" key="3">
    <source>
        <dbReference type="ARBA" id="ARBA00014923"/>
    </source>
</evidence>
<dbReference type="GO" id="GO:0052689">
    <property type="term" value="F:carboxylic ester hydrolase activity"/>
    <property type="evidence" value="ECO:0007669"/>
    <property type="project" value="UniProtKB-KW"/>
</dbReference>
<keyword evidence="4" id="KW-0719">Serine esterase</keyword>
<organism evidence="11 12">
    <name type="scientific">Truncatella angustata</name>
    <dbReference type="NCBI Taxonomy" id="152316"/>
    <lineage>
        <taxon>Eukaryota</taxon>
        <taxon>Fungi</taxon>
        <taxon>Dikarya</taxon>
        <taxon>Ascomycota</taxon>
        <taxon>Pezizomycotina</taxon>
        <taxon>Sordariomycetes</taxon>
        <taxon>Xylariomycetidae</taxon>
        <taxon>Amphisphaeriales</taxon>
        <taxon>Sporocadaceae</taxon>
        <taxon>Truncatella</taxon>
    </lineage>
</organism>
<sequence length="242" mass="26675">MALNPPPLIIAAPQTQDSTIIFLHGLADNSRNWVHLAHKMHEDTALQNTKFILPDAEERKVTLWNKHGESMPAWFNIPTWNDTASENNDQEGLEASRGILLSLVKAETDEYGIPPSRIFLGGFSQGGCVALFTAVTATLSLGGAFGLSTYLPMIDRVKILVSEQAPAIPSSRRTPVFLGHGNGDPKVKLHWAQRTANAIVDMGVPTRFEVYSGMFHQTCDKEIEDLCCFIKQHLNIGPIEET</sequence>
<evidence type="ECO:0000256" key="9">
    <source>
        <dbReference type="ARBA" id="ARBA00047337"/>
    </source>
</evidence>
<dbReference type="EMBL" id="JAGPXC010000010">
    <property type="protein sequence ID" value="KAH6646384.1"/>
    <property type="molecule type" value="Genomic_DNA"/>
</dbReference>
<evidence type="ECO:0000256" key="2">
    <source>
        <dbReference type="ARBA" id="ARBA00012423"/>
    </source>
</evidence>
<dbReference type="GeneID" id="70137220"/>
<accession>A0A9P8U9J9</accession>
<comment type="catalytic activity">
    <reaction evidence="9">
        <text>S-hexadecanoyl-L-cysteinyl-[protein] + H2O = L-cysteinyl-[protein] + hexadecanoate + H(+)</text>
        <dbReference type="Rhea" id="RHEA:19233"/>
        <dbReference type="Rhea" id="RHEA-COMP:10131"/>
        <dbReference type="Rhea" id="RHEA-COMP:11032"/>
        <dbReference type="ChEBI" id="CHEBI:7896"/>
        <dbReference type="ChEBI" id="CHEBI:15377"/>
        <dbReference type="ChEBI" id="CHEBI:15378"/>
        <dbReference type="ChEBI" id="CHEBI:29950"/>
        <dbReference type="ChEBI" id="CHEBI:74151"/>
        <dbReference type="EC" id="3.1.2.22"/>
    </reaction>
</comment>
<evidence type="ECO:0000259" key="10">
    <source>
        <dbReference type="Pfam" id="PF02230"/>
    </source>
</evidence>
<dbReference type="GO" id="GO:0006631">
    <property type="term" value="P:fatty acid metabolic process"/>
    <property type="evidence" value="ECO:0007669"/>
    <property type="project" value="UniProtKB-KW"/>
</dbReference>
<evidence type="ECO:0000256" key="7">
    <source>
        <dbReference type="ARBA" id="ARBA00029392"/>
    </source>
</evidence>
<name>A0A9P8U9J9_9PEZI</name>
<evidence type="ECO:0000256" key="8">
    <source>
        <dbReference type="ARBA" id="ARBA00031195"/>
    </source>
</evidence>
<dbReference type="InterPro" id="IPR003140">
    <property type="entry name" value="PLipase/COase/thioEstase"/>
</dbReference>
<comment type="function">
    <text evidence="7">Hydrolyzes fatty acids from S-acylated cysteine residues in proteins with a strong preference for palmitoylated G-alpha proteins over other acyl substrates. Mediates the deacylation of G-alpha proteins such as GPA1 in vivo, but has weak or no activity toward palmitoylated Ras proteins. Has weak lysophospholipase activity in vitro; however such activity may not exist in vivo.</text>
</comment>
<keyword evidence="6" id="KW-0276">Fatty acid metabolism</keyword>
<evidence type="ECO:0000313" key="11">
    <source>
        <dbReference type="EMBL" id="KAH6646384.1"/>
    </source>
</evidence>
<dbReference type="AlphaFoldDB" id="A0A9P8U9J9"/>
<dbReference type="OrthoDB" id="2418081at2759"/>
<dbReference type="RefSeq" id="XP_045952898.1">
    <property type="nucleotide sequence ID" value="XM_046108329.1"/>
</dbReference>
<gene>
    <name evidence="11" type="ORF">BKA67DRAFT_664224</name>
</gene>
<comment type="similarity">
    <text evidence="1">Belongs to the AB hydrolase superfamily. AB hydrolase 2 family.</text>
</comment>
<dbReference type="Pfam" id="PF02230">
    <property type="entry name" value="Abhydrolase_2"/>
    <property type="match status" value="1"/>
</dbReference>
<keyword evidence="6" id="KW-0443">Lipid metabolism</keyword>
<dbReference type="Gene3D" id="3.40.50.1820">
    <property type="entry name" value="alpha/beta hydrolase"/>
    <property type="match status" value="1"/>
</dbReference>
<evidence type="ECO:0000256" key="6">
    <source>
        <dbReference type="ARBA" id="ARBA00022832"/>
    </source>
</evidence>
<feature type="domain" description="Phospholipase/carboxylesterase/thioesterase" evidence="10">
    <location>
        <begin position="8"/>
        <end position="233"/>
    </location>
</feature>
<dbReference type="SUPFAM" id="SSF53474">
    <property type="entry name" value="alpha/beta-Hydrolases"/>
    <property type="match status" value="1"/>
</dbReference>
<reference evidence="11" key="1">
    <citation type="journal article" date="2021" name="Nat. Commun.">
        <title>Genetic determinants of endophytism in the Arabidopsis root mycobiome.</title>
        <authorList>
            <person name="Mesny F."/>
            <person name="Miyauchi S."/>
            <person name="Thiergart T."/>
            <person name="Pickel B."/>
            <person name="Atanasova L."/>
            <person name="Karlsson M."/>
            <person name="Huettel B."/>
            <person name="Barry K.W."/>
            <person name="Haridas S."/>
            <person name="Chen C."/>
            <person name="Bauer D."/>
            <person name="Andreopoulos W."/>
            <person name="Pangilinan J."/>
            <person name="LaButti K."/>
            <person name="Riley R."/>
            <person name="Lipzen A."/>
            <person name="Clum A."/>
            <person name="Drula E."/>
            <person name="Henrissat B."/>
            <person name="Kohler A."/>
            <person name="Grigoriev I.V."/>
            <person name="Martin F.M."/>
            <person name="Hacquard S."/>
        </authorList>
    </citation>
    <scope>NUCLEOTIDE SEQUENCE</scope>
    <source>
        <strain evidence="11">MPI-SDFR-AT-0073</strain>
    </source>
</reference>
<dbReference type="PANTHER" id="PTHR10655">
    <property type="entry name" value="LYSOPHOSPHOLIPASE-RELATED"/>
    <property type="match status" value="1"/>
</dbReference>
<comment type="caution">
    <text evidence="11">The sequence shown here is derived from an EMBL/GenBank/DDBJ whole genome shotgun (WGS) entry which is preliminary data.</text>
</comment>
<dbReference type="InterPro" id="IPR050565">
    <property type="entry name" value="LYPA1-2/EST-like"/>
</dbReference>
<evidence type="ECO:0000256" key="4">
    <source>
        <dbReference type="ARBA" id="ARBA00022487"/>
    </source>
</evidence>
<dbReference type="EC" id="3.1.2.22" evidence="2"/>
<dbReference type="GO" id="GO:0008474">
    <property type="term" value="F:palmitoyl-(protein) hydrolase activity"/>
    <property type="evidence" value="ECO:0007669"/>
    <property type="project" value="UniProtKB-EC"/>
</dbReference>
<dbReference type="Proteomes" id="UP000758603">
    <property type="component" value="Unassembled WGS sequence"/>
</dbReference>
<keyword evidence="12" id="KW-1185">Reference proteome</keyword>
<dbReference type="PANTHER" id="PTHR10655:SF17">
    <property type="entry name" value="LYSOPHOSPHOLIPASE-LIKE PROTEIN 1"/>
    <property type="match status" value="1"/>
</dbReference>
<protein>
    <recommendedName>
        <fullName evidence="3">Acyl-protein thioesterase 1</fullName>
        <ecNumber evidence="2">3.1.2.22</ecNumber>
    </recommendedName>
    <alternativeName>
        <fullName evidence="8">Palmitoyl-protein hydrolase</fullName>
    </alternativeName>
</protein>
<proteinExistence type="inferred from homology"/>
<dbReference type="InterPro" id="IPR029058">
    <property type="entry name" value="AB_hydrolase_fold"/>
</dbReference>